<accession>A0A5D0RFE8</accession>
<dbReference type="Pfam" id="PF13648">
    <property type="entry name" value="Lipocalin_4"/>
    <property type="match status" value="1"/>
</dbReference>
<name>A0A5D0RFE8_9FLAO</name>
<sequence length="240" mass="26548">MKAHQNYFKILLLLLCAGFALNSCSSGDDSPAINQEPGALTLIKVADNDTNVALQPIFSWNIAPDTNGDSVSHDFYLDTNNPPTTKLAANLSETSFMLQDSLDYDTTYFWKVIAKDNNGGITESSTYSFTTQATVDPNLILGKWFIDSAEGAPPFTNCDKQGYFEFLNNGTYTTKFFLENDNGDCLPWTETNGTYDLTGQNEITTTRSDGNIYQQYVLSVTDTQMVLDTGNSSIYTLLKE</sequence>
<feature type="signal peptide" evidence="1">
    <location>
        <begin position="1"/>
        <end position="22"/>
    </location>
</feature>
<protein>
    <recommendedName>
        <fullName evidence="2">Lipocalin-like domain-containing protein</fullName>
    </recommendedName>
</protein>
<dbReference type="AlphaFoldDB" id="A0A5D0RFE8"/>
<evidence type="ECO:0000313" key="4">
    <source>
        <dbReference type="Proteomes" id="UP000323720"/>
    </source>
</evidence>
<dbReference type="InterPro" id="IPR036116">
    <property type="entry name" value="FN3_sf"/>
</dbReference>
<dbReference type="EMBL" id="VSKK01000001">
    <property type="protein sequence ID" value="TYB79779.1"/>
    <property type="molecule type" value="Genomic_DNA"/>
</dbReference>
<dbReference type="RefSeq" id="WP_148403507.1">
    <property type="nucleotide sequence ID" value="NZ_VSKK01000001.1"/>
</dbReference>
<keyword evidence="4" id="KW-1185">Reference proteome</keyword>
<reference evidence="3 4" key="1">
    <citation type="submission" date="2019-08" db="EMBL/GenBank/DDBJ databases">
        <title>Genomes of Antarctic Bizionia species.</title>
        <authorList>
            <person name="Bowman J.P."/>
        </authorList>
    </citation>
    <scope>NUCLEOTIDE SEQUENCE [LARGE SCALE GENOMIC DNA]</scope>
    <source>
        <strain evidence="3 4">ADA-4</strain>
    </source>
</reference>
<dbReference type="Proteomes" id="UP000323720">
    <property type="component" value="Unassembled WGS sequence"/>
</dbReference>
<proteinExistence type="predicted"/>
<evidence type="ECO:0000259" key="2">
    <source>
        <dbReference type="Pfam" id="PF13648"/>
    </source>
</evidence>
<dbReference type="InterPro" id="IPR024311">
    <property type="entry name" value="Lipocalin-like"/>
</dbReference>
<evidence type="ECO:0000256" key="1">
    <source>
        <dbReference type="SAM" id="SignalP"/>
    </source>
</evidence>
<organism evidence="3 4">
    <name type="scientific">Bizionia myxarmorum</name>
    <dbReference type="NCBI Taxonomy" id="291186"/>
    <lineage>
        <taxon>Bacteria</taxon>
        <taxon>Pseudomonadati</taxon>
        <taxon>Bacteroidota</taxon>
        <taxon>Flavobacteriia</taxon>
        <taxon>Flavobacteriales</taxon>
        <taxon>Flavobacteriaceae</taxon>
        <taxon>Bizionia</taxon>
    </lineage>
</organism>
<feature type="chain" id="PRO_5022776594" description="Lipocalin-like domain-containing protein" evidence="1">
    <location>
        <begin position="23"/>
        <end position="240"/>
    </location>
</feature>
<keyword evidence="1" id="KW-0732">Signal</keyword>
<feature type="domain" description="Lipocalin-like" evidence="2">
    <location>
        <begin position="140"/>
        <end position="227"/>
    </location>
</feature>
<dbReference type="InterPro" id="IPR013783">
    <property type="entry name" value="Ig-like_fold"/>
</dbReference>
<evidence type="ECO:0000313" key="3">
    <source>
        <dbReference type="EMBL" id="TYB79779.1"/>
    </source>
</evidence>
<dbReference type="OrthoDB" id="211220at2"/>
<comment type="caution">
    <text evidence="3">The sequence shown here is derived from an EMBL/GenBank/DDBJ whole genome shotgun (WGS) entry which is preliminary data.</text>
</comment>
<dbReference type="Gene3D" id="2.60.40.10">
    <property type="entry name" value="Immunoglobulins"/>
    <property type="match status" value="1"/>
</dbReference>
<gene>
    <name evidence="3" type="ORF">ES674_08520</name>
</gene>
<dbReference type="SUPFAM" id="SSF49265">
    <property type="entry name" value="Fibronectin type III"/>
    <property type="match status" value="1"/>
</dbReference>